<dbReference type="GO" id="GO:0007015">
    <property type="term" value="P:actin filament organization"/>
    <property type="evidence" value="ECO:0007669"/>
    <property type="project" value="TreeGrafter"/>
</dbReference>
<dbReference type="EMBL" id="JAWDGP010002360">
    <property type="protein sequence ID" value="KAK3783699.1"/>
    <property type="molecule type" value="Genomic_DNA"/>
</dbReference>
<evidence type="ECO:0000313" key="4">
    <source>
        <dbReference type="EMBL" id="KAK3783699.1"/>
    </source>
</evidence>
<dbReference type="PRINTS" id="PR00888">
    <property type="entry name" value="SM22CALPONIN"/>
</dbReference>
<evidence type="ECO:0000256" key="2">
    <source>
        <dbReference type="RuleBase" id="RU361224"/>
    </source>
</evidence>
<dbReference type="GO" id="GO:0051015">
    <property type="term" value="F:actin filament binding"/>
    <property type="evidence" value="ECO:0007669"/>
    <property type="project" value="TreeGrafter"/>
</dbReference>
<organism evidence="4 5">
    <name type="scientific">Elysia crispata</name>
    <name type="common">lettuce slug</name>
    <dbReference type="NCBI Taxonomy" id="231223"/>
    <lineage>
        <taxon>Eukaryota</taxon>
        <taxon>Metazoa</taxon>
        <taxon>Spiralia</taxon>
        <taxon>Lophotrochozoa</taxon>
        <taxon>Mollusca</taxon>
        <taxon>Gastropoda</taxon>
        <taxon>Heterobranchia</taxon>
        <taxon>Euthyneura</taxon>
        <taxon>Panpulmonata</taxon>
        <taxon>Sacoglossa</taxon>
        <taxon>Placobranchoidea</taxon>
        <taxon>Plakobranchidae</taxon>
        <taxon>Elysia</taxon>
    </lineage>
</organism>
<dbReference type="InterPro" id="IPR003096">
    <property type="entry name" value="SM22_calponin"/>
</dbReference>
<dbReference type="AlphaFoldDB" id="A0AAE1A9E3"/>
<comment type="similarity">
    <text evidence="1 2">Belongs to the calponin family.</text>
</comment>
<dbReference type="CDD" id="cd21207">
    <property type="entry name" value="CH_dMP20-like"/>
    <property type="match status" value="1"/>
</dbReference>
<dbReference type="Pfam" id="PF00402">
    <property type="entry name" value="Calponin"/>
    <property type="match status" value="1"/>
</dbReference>
<dbReference type="PANTHER" id="PTHR47385">
    <property type="entry name" value="CALPONIN"/>
    <property type="match status" value="1"/>
</dbReference>
<dbReference type="PROSITE" id="PS01052">
    <property type="entry name" value="CALPONIN_1"/>
    <property type="match status" value="1"/>
</dbReference>
<comment type="caution">
    <text evidence="4">The sequence shown here is derived from an EMBL/GenBank/DDBJ whole genome shotgun (WGS) entry which is preliminary data.</text>
</comment>
<dbReference type="SMART" id="SM00033">
    <property type="entry name" value="CH"/>
    <property type="match status" value="1"/>
</dbReference>
<dbReference type="Gene3D" id="1.10.418.10">
    <property type="entry name" value="Calponin-like domain"/>
    <property type="match status" value="1"/>
</dbReference>
<dbReference type="SUPFAM" id="SSF47576">
    <property type="entry name" value="Calponin-homology domain, CH-domain"/>
    <property type="match status" value="1"/>
</dbReference>
<accession>A0AAE1A9E3</accession>
<dbReference type="Proteomes" id="UP001283361">
    <property type="component" value="Unassembled WGS sequence"/>
</dbReference>
<dbReference type="GO" id="GO:0015629">
    <property type="term" value="C:actin cytoskeleton"/>
    <property type="evidence" value="ECO:0007669"/>
    <property type="project" value="TreeGrafter"/>
</dbReference>
<dbReference type="InterPro" id="IPR000557">
    <property type="entry name" value="Calponin_repeat"/>
</dbReference>
<reference evidence="4" key="1">
    <citation type="journal article" date="2023" name="G3 (Bethesda)">
        <title>A reference genome for the long-term kleptoplast-retaining sea slug Elysia crispata morphotype clarki.</title>
        <authorList>
            <person name="Eastman K.E."/>
            <person name="Pendleton A.L."/>
            <person name="Shaikh M.A."/>
            <person name="Suttiyut T."/>
            <person name="Ogas R."/>
            <person name="Tomko P."/>
            <person name="Gavelis G."/>
            <person name="Widhalm J.R."/>
            <person name="Wisecaver J.H."/>
        </authorList>
    </citation>
    <scope>NUCLEOTIDE SEQUENCE</scope>
    <source>
        <strain evidence="4">ECLA1</strain>
    </source>
</reference>
<dbReference type="PROSITE" id="PS50021">
    <property type="entry name" value="CH"/>
    <property type="match status" value="1"/>
</dbReference>
<evidence type="ECO:0000313" key="5">
    <source>
        <dbReference type="Proteomes" id="UP001283361"/>
    </source>
</evidence>
<dbReference type="InterPro" id="IPR036872">
    <property type="entry name" value="CH_dom_sf"/>
</dbReference>
<proteinExistence type="inferred from homology"/>
<name>A0AAE1A9E3_9GAST</name>
<dbReference type="InterPro" id="IPR001715">
    <property type="entry name" value="CH_dom"/>
</dbReference>
<sequence>MANRPKGYGMTRELGLKIQSKYDEALEQEARLWIEAVLGEPISGGSSEPLGKDQFHAVLKDGTVLCRLVNAIKPGSVKKINVTKMAFKQMENISNFLTACENFGIKKFDLFQTADLYDNTNMPQVLNGIYALGRKAPKVGYDGPTLGAKEADHAPREFSKETLQAGQAVIGLQMGTNKGASQSGMNFGKTRSIHD</sequence>
<dbReference type="PANTHER" id="PTHR47385:SF14">
    <property type="entry name" value="TRANSGELIN"/>
    <property type="match status" value="1"/>
</dbReference>
<dbReference type="PROSITE" id="PS51122">
    <property type="entry name" value="CALPONIN_2"/>
    <property type="match status" value="1"/>
</dbReference>
<protein>
    <recommendedName>
        <fullName evidence="2">Transgelin</fullName>
    </recommendedName>
</protein>
<feature type="domain" description="Calponin-homology (CH)" evidence="3">
    <location>
        <begin position="24"/>
        <end position="137"/>
    </location>
</feature>
<dbReference type="InterPro" id="IPR050606">
    <property type="entry name" value="Calponin-like"/>
</dbReference>
<evidence type="ECO:0000256" key="1">
    <source>
        <dbReference type="ARBA" id="ARBA00009631"/>
    </source>
</evidence>
<dbReference type="Pfam" id="PF00307">
    <property type="entry name" value="CH"/>
    <property type="match status" value="1"/>
</dbReference>
<keyword evidence="5" id="KW-1185">Reference proteome</keyword>
<evidence type="ECO:0000259" key="3">
    <source>
        <dbReference type="PROSITE" id="PS50021"/>
    </source>
</evidence>
<gene>
    <name evidence="4" type="ORF">RRG08_025323</name>
</gene>